<protein>
    <submittedName>
        <fullName evidence="2">Transposase</fullName>
    </submittedName>
</protein>
<dbReference type="Proteomes" id="UP001596013">
    <property type="component" value="Unassembled WGS sequence"/>
</dbReference>
<reference evidence="3" key="1">
    <citation type="journal article" date="2019" name="Int. J. Syst. Evol. Microbiol.">
        <title>The Global Catalogue of Microorganisms (GCM) 10K type strain sequencing project: providing services to taxonomists for standard genome sequencing and annotation.</title>
        <authorList>
            <consortium name="The Broad Institute Genomics Platform"/>
            <consortium name="The Broad Institute Genome Sequencing Center for Infectious Disease"/>
            <person name="Wu L."/>
            <person name="Ma J."/>
        </authorList>
    </citation>
    <scope>NUCLEOTIDE SEQUENCE [LARGE SCALE GENOMIC DNA]</scope>
    <source>
        <strain evidence="3">JCM 17130</strain>
    </source>
</reference>
<dbReference type="SMART" id="SM01321">
    <property type="entry name" value="Y1_Tnp"/>
    <property type="match status" value="1"/>
</dbReference>
<comment type="caution">
    <text evidence="2">The sequence shown here is derived from an EMBL/GenBank/DDBJ whole genome shotgun (WGS) entry which is preliminary data.</text>
</comment>
<dbReference type="InterPro" id="IPR002686">
    <property type="entry name" value="Transposase_17"/>
</dbReference>
<dbReference type="InterPro" id="IPR036515">
    <property type="entry name" value="Transposase_17_sf"/>
</dbReference>
<dbReference type="Gene3D" id="3.30.70.1290">
    <property type="entry name" value="Transposase IS200-like"/>
    <property type="match status" value="1"/>
</dbReference>
<evidence type="ECO:0000313" key="3">
    <source>
        <dbReference type="Proteomes" id="UP001596013"/>
    </source>
</evidence>
<organism evidence="2 3">
    <name type="scientific">Rhodanobacter umsongensis</name>
    <dbReference type="NCBI Taxonomy" id="633153"/>
    <lineage>
        <taxon>Bacteria</taxon>
        <taxon>Pseudomonadati</taxon>
        <taxon>Pseudomonadota</taxon>
        <taxon>Gammaproteobacteria</taxon>
        <taxon>Lysobacterales</taxon>
        <taxon>Rhodanobacteraceae</taxon>
        <taxon>Rhodanobacter</taxon>
    </lineage>
</organism>
<keyword evidence="3" id="KW-1185">Reference proteome</keyword>
<dbReference type="SUPFAM" id="SSF143422">
    <property type="entry name" value="Transposase IS200-like"/>
    <property type="match status" value="1"/>
</dbReference>
<accession>A0ABW0JIY8</accession>
<evidence type="ECO:0000313" key="2">
    <source>
        <dbReference type="EMBL" id="MFC5436043.1"/>
    </source>
</evidence>
<dbReference type="EMBL" id="JBHSMK010000003">
    <property type="protein sequence ID" value="MFC5436043.1"/>
    <property type="molecule type" value="Genomic_DNA"/>
</dbReference>
<dbReference type="PANTHER" id="PTHR36966">
    <property type="entry name" value="REP-ASSOCIATED TYROSINE TRANSPOSASE"/>
    <property type="match status" value="1"/>
</dbReference>
<sequence>MYLLTTVTRHRECLFADPAHARAASRVIHAASTWAGSCLLAWVLMPDHWHGPLQLGDEPLGRVMNRFKACASRALHESCGLDGPPWDRCFHDHALRVEEDIRVVARYIIANPVRAGLADSVFAYPCWDAVWLDRDASLIL</sequence>
<dbReference type="InterPro" id="IPR052715">
    <property type="entry name" value="RAYT_transposase"/>
</dbReference>
<gene>
    <name evidence="2" type="ORF">ACFPME_05700</name>
</gene>
<evidence type="ECO:0000259" key="1">
    <source>
        <dbReference type="SMART" id="SM01321"/>
    </source>
</evidence>
<dbReference type="PANTHER" id="PTHR36966:SF1">
    <property type="entry name" value="REP-ASSOCIATED TYROSINE TRANSPOSASE"/>
    <property type="match status" value="1"/>
</dbReference>
<feature type="domain" description="Transposase IS200-like" evidence="1">
    <location>
        <begin position="1"/>
        <end position="111"/>
    </location>
</feature>
<name>A0ABW0JIY8_9GAMM</name>
<proteinExistence type="predicted"/>
<dbReference type="NCBIfam" id="NF047646">
    <property type="entry name" value="REP_Tyr_transpos"/>
    <property type="match status" value="1"/>
</dbReference>